<protein>
    <submittedName>
        <fullName evidence="2">Uncharacterized protein</fullName>
    </submittedName>
</protein>
<dbReference type="GeneID" id="78774219"/>
<feature type="compositionally biased region" description="Polar residues" evidence="1">
    <location>
        <begin position="87"/>
        <end position="98"/>
    </location>
</feature>
<comment type="caution">
    <text evidence="2">The sequence shown here is derived from an EMBL/GenBank/DDBJ whole genome shotgun (WGS) entry which is preliminary data.</text>
</comment>
<evidence type="ECO:0000256" key="1">
    <source>
        <dbReference type="SAM" id="MobiDB-lite"/>
    </source>
</evidence>
<sequence length="148" mass="16625">MLPPRSYLRRRAQRLLVLRRIQAKGQETIEESFSSTSSESTSSTSSQSSLKKFSSVEILLTPKPSSSPSDIQCICFNCWGPRGAENSKSWKSLNQSEITKTDRTALSSEGSSEGEENKENLQSELKTLQEESLRLNRIIERLLVGLDR</sequence>
<accession>A0A6A5HH93</accession>
<dbReference type="AlphaFoldDB" id="A0A6A5HH93"/>
<dbReference type="KEGG" id="crq:GCK72_006667"/>
<organism evidence="2 3">
    <name type="scientific">Caenorhabditis remanei</name>
    <name type="common">Caenorhabditis vulgaris</name>
    <dbReference type="NCBI Taxonomy" id="31234"/>
    <lineage>
        <taxon>Eukaryota</taxon>
        <taxon>Metazoa</taxon>
        <taxon>Ecdysozoa</taxon>
        <taxon>Nematoda</taxon>
        <taxon>Chromadorea</taxon>
        <taxon>Rhabditida</taxon>
        <taxon>Rhabditina</taxon>
        <taxon>Rhabditomorpha</taxon>
        <taxon>Rhabditoidea</taxon>
        <taxon>Rhabditidae</taxon>
        <taxon>Peloderinae</taxon>
        <taxon>Caenorhabditis</taxon>
    </lineage>
</organism>
<proteinExistence type="predicted"/>
<dbReference type="RefSeq" id="XP_053589928.1">
    <property type="nucleotide sequence ID" value="XM_053725734.1"/>
</dbReference>
<feature type="compositionally biased region" description="Low complexity" evidence="1">
    <location>
        <begin position="31"/>
        <end position="51"/>
    </location>
</feature>
<feature type="region of interest" description="Disordered" evidence="1">
    <location>
        <begin position="26"/>
        <end position="51"/>
    </location>
</feature>
<name>A0A6A5HH93_CAERE</name>
<reference evidence="2 3" key="1">
    <citation type="submission" date="2019-12" db="EMBL/GenBank/DDBJ databases">
        <title>Chromosome-level assembly of the Caenorhabditis remanei genome.</title>
        <authorList>
            <person name="Teterina A.A."/>
            <person name="Willis J.H."/>
            <person name="Phillips P.C."/>
        </authorList>
    </citation>
    <scope>NUCLEOTIDE SEQUENCE [LARGE SCALE GENOMIC DNA]</scope>
    <source>
        <strain evidence="2 3">PX506</strain>
        <tissue evidence="2">Whole organism</tissue>
    </source>
</reference>
<dbReference type="CTD" id="78774219"/>
<gene>
    <name evidence="2" type="ORF">GCK72_006667</name>
</gene>
<feature type="region of interest" description="Disordered" evidence="1">
    <location>
        <begin position="87"/>
        <end position="123"/>
    </location>
</feature>
<evidence type="ECO:0000313" key="2">
    <source>
        <dbReference type="EMBL" id="KAF1766709.1"/>
    </source>
</evidence>
<evidence type="ECO:0000313" key="3">
    <source>
        <dbReference type="Proteomes" id="UP000483820"/>
    </source>
</evidence>
<dbReference type="EMBL" id="WUAV01000002">
    <property type="protein sequence ID" value="KAF1766709.1"/>
    <property type="molecule type" value="Genomic_DNA"/>
</dbReference>
<dbReference type="Proteomes" id="UP000483820">
    <property type="component" value="Chromosome II"/>
</dbReference>